<evidence type="ECO:0000313" key="8">
    <source>
        <dbReference type="EMBL" id="KAF2461381.1"/>
    </source>
</evidence>
<dbReference type="Proteomes" id="UP000799766">
    <property type="component" value="Unassembled WGS sequence"/>
</dbReference>
<sequence length="194" mass="21430">MASVDSLYEQDDWDDSVLVNAWDDALQEYKRHRSLHAGGETFEDALAQEALRELALELGEYSDYKSTDEENEDGEGDEDEDEDEDEEMDDNDWYDEHDGEEQSQSENVNGIAADPTEKNVASQGSTEQAQQGAAETEFGTVAAGINGAPHAVLADGHDDNVPNMAMSWYWAGYYKGLYEGQAYGKCRHGAAQDA</sequence>
<dbReference type="GO" id="GO:0008380">
    <property type="term" value="P:RNA splicing"/>
    <property type="evidence" value="ECO:0007669"/>
    <property type="project" value="UniProtKB-KW"/>
</dbReference>
<evidence type="ECO:0000259" key="7">
    <source>
        <dbReference type="Pfam" id="PF20636"/>
    </source>
</evidence>
<dbReference type="Pfam" id="PF20636">
    <property type="entry name" value="SMN_G2-BD"/>
    <property type="match status" value="1"/>
</dbReference>
<dbReference type="EMBL" id="MU001671">
    <property type="protein sequence ID" value="KAF2461381.1"/>
    <property type="molecule type" value="Genomic_DNA"/>
</dbReference>
<reference evidence="8" key="1">
    <citation type="journal article" date="2020" name="Stud. Mycol.">
        <title>101 Dothideomycetes genomes: a test case for predicting lifestyles and emergence of pathogens.</title>
        <authorList>
            <person name="Haridas S."/>
            <person name="Albert R."/>
            <person name="Binder M."/>
            <person name="Bloem J."/>
            <person name="Labutti K."/>
            <person name="Salamov A."/>
            <person name="Andreopoulos B."/>
            <person name="Baker S."/>
            <person name="Barry K."/>
            <person name="Bills G."/>
            <person name="Bluhm B."/>
            <person name="Cannon C."/>
            <person name="Castanera R."/>
            <person name="Culley D."/>
            <person name="Daum C."/>
            <person name="Ezra D."/>
            <person name="Gonzalez J."/>
            <person name="Henrissat B."/>
            <person name="Kuo A."/>
            <person name="Liang C."/>
            <person name="Lipzen A."/>
            <person name="Lutzoni F."/>
            <person name="Magnuson J."/>
            <person name="Mondo S."/>
            <person name="Nolan M."/>
            <person name="Ohm R."/>
            <person name="Pangilinan J."/>
            <person name="Park H.-J."/>
            <person name="Ramirez L."/>
            <person name="Alfaro M."/>
            <person name="Sun H."/>
            <person name="Tritt A."/>
            <person name="Yoshinaga Y."/>
            <person name="Zwiers L.-H."/>
            <person name="Turgeon B."/>
            <person name="Goodwin S."/>
            <person name="Spatafora J."/>
            <person name="Crous P."/>
            <person name="Grigoriev I."/>
        </authorList>
    </citation>
    <scope>NUCLEOTIDE SEQUENCE</scope>
    <source>
        <strain evidence="8">ATCC 16933</strain>
    </source>
</reference>
<evidence type="ECO:0000313" key="9">
    <source>
        <dbReference type="Proteomes" id="UP000799766"/>
    </source>
</evidence>
<feature type="region of interest" description="Disordered" evidence="6">
    <location>
        <begin position="58"/>
        <end position="135"/>
    </location>
</feature>
<keyword evidence="3" id="KW-0507">mRNA processing</keyword>
<dbReference type="CDD" id="cd22852">
    <property type="entry name" value="SMN_C"/>
    <property type="match status" value="1"/>
</dbReference>
<evidence type="ECO:0000256" key="5">
    <source>
        <dbReference type="ARBA" id="ARBA00023242"/>
    </source>
</evidence>
<dbReference type="PANTHER" id="PTHR39267">
    <property type="entry name" value="SURVIVAL MOTOR NEURON-LIKE PROTEIN 1"/>
    <property type="match status" value="1"/>
</dbReference>
<evidence type="ECO:0000256" key="4">
    <source>
        <dbReference type="ARBA" id="ARBA00023187"/>
    </source>
</evidence>
<comment type="similarity">
    <text evidence="2">Belongs to the SMN family.</text>
</comment>
<feature type="compositionally biased region" description="Acidic residues" evidence="6">
    <location>
        <begin position="69"/>
        <end position="103"/>
    </location>
</feature>
<organism evidence="8 9">
    <name type="scientific">Lineolata rhizophorae</name>
    <dbReference type="NCBI Taxonomy" id="578093"/>
    <lineage>
        <taxon>Eukaryota</taxon>
        <taxon>Fungi</taxon>
        <taxon>Dikarya</taxon>
        <taxon>Ascomycota</taxon>
        <taxon>Pezizomycotina</taxon>
        <taxon>Dothideomycetes</taxon>
        <taxon>Dothideomycetes incertae sedis</taxon>
        <taxon>Lineolatales</taxon>
        <taxon>Lineolataceae</taxon>
        <taxon>Lineolata</taxon>
    </lineage>
</organism>
<dbReference type="GO" id="GO:0005634">
    <property type="term" value="C:nucleus"/>
    <property type="evidence" value="ECO:0007669"/>
    <property type="project" value="UniProtKB-SubCell"/>
</dbReference>
<dbReference type="OrthoDB" id="197400at2759"/>
<dbReference type="GO" id="GO:0006397">
    <property type="term" value="P:mRNA processing"/>
    <property type="evidence" value="ECO:0007669"/>
    <property type="project" value="UniProtKB-KW"/>
</dbReference>
<comment type="subcellular location">
    <subcellularLocation>
        <location evidence="1">Nucleus</location>
    </subcellularLocation>
</comment>
<keyword evidence="5" id="KW-0539">Nucleus</keyword>
<dbReference type="InterPro" id="IPR047313">
    <property type="entry name" value="SMN_C"/>
</dbReference>
<dbReference type="PANTHER" id="PTHR39267:SF1">
    <property type="entry name" value="SURVIVAL MOTOR NEURON PROTEIN"/>
    <property type="match status" value="1"/>
</dbReference>
<proteinExistence type="inferred from homology"/>
<evidence type="ECO:0000256" key="1">
    <source>
        <dbReference type="ARBA" id="ARBA00004123"/>
    </source>
</evidence>
<keyword evidence="4" id="KW-0508">mRNA splicing</keyword>
<accession>A0A6A6PBM3</accession>
<dbReference type="InterPro" id="IPR040424">
    <property type="entry name" value="Smn1"/>
</dbReference>
<evidence type="ECO:0000256" key="2">
    <source>
        <dbReference type="ARBA" id="ARBA00005371"/>
    </source>
</evidence>
<dbReference type="InterPro" id="IPR049481">
    <property type="entry name" value="SMN_G2-BD"/>
</dbReference>
<evidence type="ECO:0000256" key="6">
    <source>
        <dbReference type="SAM" id="MobiDB-lite"/>
    </source>
</evidence>
<keyword evidence="9" id="KW-1185">Reference proteome</keyword>
<protein>
    <recommendedName>
        <fullName evidence="7">Survival Motor Neuron Gemin2-binding domain-containing protein</fullName>
    </recommendedName>
</protein>
<gene>
    <name evidence="8" type="ORF">BDY21DRAFT_85064</name>
</gene>
<evidence type="ECO:0000256" key="3">
    <source>
        <dbReference type="ARBA" id="ARBA00022664"/>
    </source>
</evidence>
<feature type="domain" description="Survival Motor Neuron Gemin2-binding" evidence="7">
    <location>
        <begin position="10"/>
        <end position="31"/>
    </location>
</feature>
<dbReference type="AlphaFoldDB" id="A0A6A6PBM3"/>
<name>A0A6A6PBM3_9PEZI</name>
<feature type="compositionally biased region" description="Polar residues" evidence="6">
    <location>
        <begin position="119"/>
        <end position="133"/>
    </location>
</feature>
<dbReference type="CDD" id="cd22851">
    <property type="entry name" value="SMN_N"/>
    <property type="match status" value="1"/>
</dbReference>